<dbReference type="EMBL" id="LDAU01000170">
    <property type="protein sequence ID" value="KRX01375.1"/>
    <property type="molecule type" value="Genomic_DNA"/>
</dbReference>
<keyword evidence="2" id="KW-1185">Reference proteome</keyword>
<evidence type="ECO:0000313" key="2">
    <source>
        <dbReference type="Proteomes" id="UP000054937"/>
    </source>
</evidence>
<protein>
    <submittedName>
        <fullName evidence="1">Uncharacterized protein</fullName>
    </submittedName>
</protein>
<proteinExistence type="predicted"/>
<name>A0A0V0QGQ3_PSEPJ</name>
<gene>
    <name evidence="1" type="ORF">PPERSA_01278</name>
</gene>
<dbReference type="Proteomes" id="UP000054937">
    <property type="component" value="Unassembled WGS sequence"/>
</dbReference>
<organism evidence="1 2">
    <name type="scientific">Pseudocohnilembus persalinus</name>
    <name type="common">Ciliate</name>
    <dbReference type="NCBI Taxonomy" id="266149"/>
    <lineage>
        <taxon>Eukaryota</taxon>
        <taxon>Sar</taxon>
        <taxon>Alveolata</taxon>
        <taxon>Ciliophora</taxon>
        <taxon>Intramacronucleata</taxon>
        <taxon>Oligohymenophorea</taxon>
        <taxon>Scuticociliatia</taxon>
        <taxon>Philasterida</taxon>
        <taxon>Pseudocohnilembidae</taxon>
        <taxon>Pseudocohnilembus</taxon>
    </lineage>
</organism>
<sequence length="234" mass="28276">MNNIQNSDSYLNSQSSFSSEQDLNSSLFSNIQSQEENQQQNLTSETQKNTFQEWILNRYDEINQQYSVFENQCQKIQITQQSENQLNISQSREILYKNTEFYNPDQKLQKIRDPQILRPCQFQQQIPLDFCNQNCEKYDNLQDNEIKYSSFDQRQYLNDFKQLWQNNKKIQIICENYFLYHAPVSFLHKFEKVSQLYQKKKNSQNNGKHMIFSFYSLPSFVWGIDNIEKFQHIK</sequence>
<dbReference type="InParanoid" id="A0A0V0QGQ3"/>
<reference evidence="1 2" key="1">
    <citation type="journal article" date="2015" name="Sci. Rep.">
        <title>Genome of the facultative scuticociliatosis pathogen Pseudocohnilembus persalinus provides insight into its virulence through horizontal gene transfer.</title>
        <authorList>
            <person name="Xiong J."/>
            <person name="Wang G."/>
            <person name="Cheng J."/>
            <person name="Tian M."/>
            <person name="Pan X."/>
            <person name="Warren A."/>
            <person name="Jiang C."/>
            <person name="Yuan D."/>
            <person name="Miao W."/>
        </authorList>
    </citation>
    <scope>NUCLEOTIDE SEQUENCE [LARGE SCALE GENOMIC DNA]</scope>
    <source>
        <strain evidence="1">36N120E</strain>
    </source>
</reference>
<comment type="caution">
    <text evidence="1">The sequence shown here is derived from an EMBL/GenBank/DDBJ whole genome shotgun (WGS) entry which is preliminary data.</text>
</comment>
<accession>A0A0V0QGQ3</accession>
<dbReference type="AlphaFoldDB" id="A0A0V0QGQ3"/>
<evidence type="ECO:0000313" key="1">
    <source>
        <dbReference type="EMBL" id="KRX01375.1"/>
    </source>
</evidence>